<evidence type="ECO:0000313" key="3">
    <source>
        <dbReference type="EMBL" id="GJS71455.1"/>
    </source>
</evidence>
<proteinExistence type="predicted"/>
<name>A0ABQ4Y343_9ASTR</name>
<evidence type="ECO:0000259" key="2">
    <source>
        <dbReference type="Pfam" id="PF22936"/>
    </source>
</evidence>
<accession>A0ABQ4Y343</accession>
<evidence type="ECO:0000256" key="1">
    <source>
        <dbReference type="SAM" id="MobiDB-lite"/>
    </source>
</evidence>
<feature type="region of interest" description="Disordered" evidence="1">
    <location>
        <begin position="1"/>
        <end position="21"/>
    </location>
</feature>
<reference evidence="3" key="2">
    <citation type="submission" date="2022-01" db="EMBL/GenBank/DDBJ databases">
        <authorList>
            <person name="Yamashiro T."/>
            <person name="Shiraishi A."/>
            <person name="Satake H."/>
            <person name="Nakayama K."/>
        </authorList>
    </citation>
    <scope>NUCLEOTIDE SEQUENCE</scope>
</reference>
<protein>
    <recommendedName>
        <fullName evidence="2">Retrovirus-related Pol polyprotein from transposon TNT 1-94-like beta-barrel domain-containing protein</fullName>
    </recommendedName>
</protein>
<reference evidence="3" key="1">
    <citation type="journal article" date="2022" name="Int. J. Mol. Sci.">
        <title>Draft Genome of Tanacetum Coccineum: Genomic Comparison of Closely Related Tanacetum-Family Plants.</title>
        <authorList>
            <person name="Yamashiro T."/>
            <person name="Shiraishi A."/>
            <person name="Nakayama K."/>
            <person name="Satake H."/>
        </authorList>
    </citation>
    <scope>NUCLEOTIDE SEQUENCE</scope>
</reference>
<dbReference type="PANTHER" id="PTHR11439">
    <property type="entry name" value="GAG-POL-RELATED RETROTRANSPOSON"/>
    <property type="match status" value="1"/>
</dbReference>
<dbReference type="EMBL" id="BQNB010010008">
    <property type="protein sequence ID" value="GJS71455.1"/>
    <property type="molecule type" value="Genomic_DNA"/>
</dbReference>
<keyword evidence="4" id="KW-1185">Reference proteome</keyword>
<evidence type="ECO:0000313" key="4">
    <source>
        <dbReference type="Proteomes" id="UP001151760"/>
    </source>
</evidence>
<dbReference type="InterPro" id="IPR054722">
    <property type="entry name" value="PolX-like_BBD"/>
</dbReference>
<organism evidence="3 4">
    <name type="scientific">Tanacetum coccineum</name>
    <dbReference type="NCBI Taxonomy" id="301880"/>
    <lineage>
        <taxon>Eukaryota</taxon>
        <taxon>Viridiplantae</taxon>
        <taxon>Streptophyta</taxon>
        <taxon>Embryophyta</taxon>
        <taxon>Tracheophyta</taxon>
        <taxon>Spermatophyta</taxon>
        <taxon>Magnoliopsida</taxon>
        <taxon>eudicotyledons</taxon>
        <taxon>Gunneridae</taxon>
        <taxon>Pentapetalae</taxon>
        <taxon>asterids</taxon>
        <taxon>campanulids</taxon>
        <taxon>Asterales</taxon>
        <taxon>Asteraceae</taxon>
        <taxon>Asteroideae</taxon>
        <taxon>Anthemideae</taxon>
        <taxon>Anthemidinae</taxon>
        <taxon>Tanacetum</taxon>
    </lineage>
</organism>
<feature type="compositionally biased region" description="Low complexity" evidence="1">
    <location>
        <begin position="11"/>
        <end position="21"/>
    </location>
</feature>
<dbReference type="PANTHER" id="PTHR11439:SF442">
    <property type="entry name" value="CYSTEINE-RICH RLK (RECEPTOR-LIKE PROTEIN KINASE) 8"/>
    <property type="match status" value="1"/>
</dbReference>
<comment type="caution">
    <text evidence="3">The sequence shown here is derived from an EMBL/GenBank/DDBJ whole genome shotgun (WGS) entry which is preliminary data.</text>
</comment>
<dbReference type="Pfam" id="PF22936">
    <property type="entry name" value="Pol_BBD"/>
    <property type="match status" value="1"/>
</dbReference>
<dbReference type="Proteomes" id="UP001151760">
    <property type="component" value="Unassembled WGS sequence"/>
</dbReference>
<feature type="domain" description="Retrovirus-related Pol polyprotein from transposon TNT 1-94-like beta-barrel" evidence="2">
    <location>
        <begin position="35"/>
        <end position="108"/>
    </location>
</feature>
<gene>
    <name evidence="3" type="ORF">Tco_0704296</name>
</gene>
<sequence>MISNKTEPGTSRGSNTSVTPSSSSFVYQVVQIILWYLDSGCSKHITGDRSQLTNFVHKFLGTVKFSNDHNAKIMGYGDYQIGNITISRVYYVEGLGHNLFSVGQLCDSDLEVAFRKHTCFVRNLEGVDLLSGSRETNLYTLSIGEMMTSSLIYFDELAAMASEQLSSRPGLHCMTPATSSSGLVPNPIPQQPCIPPPRNDWDRLFQPMFDEYFNPPTIAISLVPVDVAPRAVDLADSPMSTSIDQDAPSISIPSTQDQEHSLIISQGFEESPKTPHFHGDPFHEFFHEDSTSQGSSSNMSFFLGLQISQSHRGIFLNQSKYASEIIKKYGMLTSDPIDTPMMEKNKLDEDLHGTLVDATLYRGMIGSLMYLTSSRPDLIYTVCSCARYQAKPTEKHLNAITRGVRTLDVVHHDVLNS</sequence>